<keyword evidence="10" id="KW-1185">Reference proteome</keyword>
<dbReference type="GO" id="GO:0008234">
    <property type="term" value="F:cysteine-type peptidase activity"/>
    <property type="evidence" value="ECO:0007669"/>
    <property type="project" value="UniProtKB-KW"/>
</dbReference>
<accession>A0A4R4ZDZ3</accession>
<evidence type="ECO:0000256" key="3">
    <source>
        <dbReference type="ARBA" id="ARBA00022801"/>
    </source>
</evidence>
<comment type="caution">
    <text evidence="9">The sequence shown here is derived from an EMBL/GenBank/DDBJ whole genome shotgun (WGS) entry which is preliminary data.</text>
</comment>
<dbReference type="OrthoDB" id="3765294at2"/>
<keyword evidence="7" id="KW-0812">Transmembrane</keyword>
<proteinExistence type="inferred from homology"/>
<keyword evidence="2" id="KW-0645">Protease</keyword>
<dbReference type="InterPro" id="IPR051794">
    <property type="entry name" value="PG_Endopeptidase_C40"/>
</dbReference>
<dbReference type="Proteomes" id="UP000295302">
    <property type="component" value="Unassembled WGS sequence"/>
</dbReference>
<evidence type="ECO:0000313" key="10">
    <source>
        <dbReference type="Proteomes" id="UP000295302"/>
    </source>
</evidence>
<feature type="compositionally biased region" description="Basic and acidic residues" evidence="6">
    <location>
        <begin position="353"/>
        <end position="378"/>
    </location>
</feature>
<evidence type="ECO:0000256" key="1">
    <source>
        <dbReference type="ARBA" id="ARBA00007074"/>
    </source>
</evidence>
<organism evidence="9 10">
    <name type="scientific">Nonomuraea terrae</name>
    <dbReference type="NCBI Taxonomy" id="2530383"/>
    <lineage>
        <taxon>Bacteria</taxon>
        <taxon>Bacillati</taxon>
        <taxon>Actinomycetota</taxon>
        <taxon>Actinomycetes</taxon>
        <taxon>Streptosporangiales</taxon>
        <taxon>Streptosporangiaceae</taxon>
        <taxon>Nonomuraea</taxon>
    </lineage>
</organism>
<dbReference type="PANTHER" id="PTHR47359">
    <property type="entry name" value="PEPTIDOGLYCAN DL-ENDOPEPTIDASE CWLO"/>
    <property type="match status" value="1"/>
</dbReference>
<feature type="transmembrane region" description="Helical" evidence="7">
    <location>
        <begin position="222"/>
        <end position="244"/>
    </location>
</feature>
<dbReference type="SUPFAM" id="SSF54001">
    <property type="entry name" value="Cysteine proteinases"/>
    <property type="match status" value="1"/>
</dbReference>
<dbReference type="PANTHER" id="PTHR47359:SF3">
    <property type="entry name" value="NLP_P60 DOMAIN-CONTAINING PROTEIN-RELATED"/>
    <property type="match status" value="1"/>
</dbReference>
<evidence type="ECO:0000256" key="2">
    <source>
        <dbReference type="ARBA" id="ARBA00022670"/>
    </source>
</evidence>
<name>A0A4R4ZDZ3_9ACTN</name>
<evidence type="ECO:0000313" key="9">
    <source>
        <dbReference type="EMBL" id="TDD54592.1"/>
    </source>
</evidence>
<comment type="similarity">
    <text evidence="1">Belongs to the peptidase C40 family.</text>
</comment>
<evidence type="ECO:0000256" key="7">
    <source>
        <dbReference type="SAM" id="Phobius"/>
    </source>
</evidence>
<evidence type="ECO:0000256" key="5">
    <source>
        <dbReference type="SAM" id="Coils"/>
    </source>
</evidence>
<protein>
    <recommendedName>
        <fullName evidence="8">NlpC/P60 domain-containing protein</fullName>
    </recommendedName>
</protein>
<keyword evidence="7" id="KW-1133">Transmembrane helix</keyword>
<keyword evidence="4" id="KW-0788">Thiol protease</keyword>
<dbReference type="Pfam" id="PF00877">
    <property type="entry name" value="NLPC_P60"/>
    <property type="match status" value="1"/>
</dbReference>
<evidence type="ECO:0000256" key="4">
    <source>
        <dbReference type="ARBA" id="ARBA00022807"/>
    </source>
</evidence>
<dbReference type="GO" id="GO:0006508">
    <property type="term" value="P:proteolysis"/>
    <property type="evidence" value="ECO:0007669"/>
    <property type="project" value="UniProtKB-KW"/>
</dbReference>
<evidence type="ECO:0000259" key="8">
    <source>
        <dbReference type="PROSITE" id="PS51935"/>
    </source>
</evidence>
<keyword evidence="5" id="KW-0175">Coiled coil</keyword>
<keyword evidence="7" id="KW-0472">Membrane</keyword>
<dbReference type="Gene3D" id="3.90.1720.10">
    <property type="entry name" value="endopeptidase domain like (from Nostoc punctiforme)"/>
    <property type="match status" value="1"/>
</dbReference>
<dbReference type="EMBL" id="SMKQ01000008">
    <property type="protein sequence ID" value="TDD54592.1"/>
    <property type="molecule type" value="Genomic_DNA"/>
</dbReference>
<gene>
    <name evidence="9" type="ORF">E1286_05225</name>
</gene>
<dbReference type="InterPro" id="IPR000064">
    <property type="entry name" value="NLP_P60_dom"/>
</dbReference>
<keyword evidence="3" id="KW-0378">Hydrolase</keyword>
<feature type="coiled-coil region" evidence="5">
    <location>
        <begin position="97"/>
        <end position="124"/>
    </location>
</feature>
<dbReference type="InterPro" id="IPR038765">
    <property type="entry name" value="Papain-like_cys_pep_sf"/>
</dbReference>
<feature type="domain" description="NlpC/P60" evidence="8">
    <location>
        <begin position="1217"/>
        <end position="1335"/>
    </location>
</feature>
<sequence length="1407" mass="147089">MAEFQAGEVVVPVVPSAQSFIKDLQKQVLKGAYPLGQEIGKEIQRGISDQLKGVYEPLKEETRKQRQQAPKDGDQIGGSFAQAFRRRLEAGLKALPKAELDADATAADQQVQALRARLATLADQTIGIDIDAGAAETELAAIQRELAAIDGDAVTIDVRTDIATALAELAAVESGMNRVGGIVARPRVDVDISGALASIGTISAALAGLAAIPVAATVGAGVASLAAPLAAAGIGFAGLAAVAVPSVSRIGEALQQQEQAQKAATTATAGAAGAAQQAQIQALNLAAAEDRVADAKRDAKTAEDDLTRARQEAKRAAEDLARAVANAALDEESAALAVEEARQRLAEVQADPKAGELERKRAELDVRQAEQRAKDTQARNKQLQQDQKTADKAGIEGSDQVVAAKKRIEDANNRVEDAERQLRLMQLQQAAAAQQSAAANRQVAGEVIKLSPAAQKLAKQWKSFSDVYETWQKKLEPDVLPALGSGLQFVEKLLPKLSPLVKGVSGALDGLIDSATKALGGKFWTDFFAMLSREAPGIVTGLGKSFGNVITGVAGIVKAFLPFSGTVVGGIESATKAFSDWGKSLGESQGFKDFIAYVQENAPKVIEVVSNIATTIGNLLSGLSGPGAGALDVIVSISETLASLTPGQLQAIALAAAGVFAAFKAWQAITGIVNGVRSAIQTASSIVGGARAVWSGLGSAAKGAAGVARTAGSGIATAARTAGSVASKGATAAWTGIQTAASRAGAAARTAGTVIASAARTAGTAAVALLRVAAGYTRIAAQALLARTRILLATAAQVAVRAATAAWTAIQWALNAALNANPIGLIVIAIAALVAGLIYAYQNSETFRNIVDAAFKAIGEAATWVWETVLKPVFDALVALWQNVIAPAATWLWQTIIKPAFDGIGAAVQWAWTNLIQPAVQALVAFWQSTLGPVFTWLWNNIVKPAWDGIGKGIKIAWETIIKPAVAALVAFWRETLAPVFTWLWNTIIKPAWDGISGAIKTAWEKVIQPAVQAFWKFISETLPDGFKKGVDMIGRFWDGLKEIAKKPVNFIIETVYNNGIVSLWNTVADALGLDAKLSKIPALATGGVVPGYTPGRDTMIAAVGGGEAVMRPEWTRAVGTDFVSQANAAARKGGISGAASFMQQRFMGAYAGGGIIGDVLAQGVRWGAEKLLNPILDSAASAMGSGQWAKMLVSWPRKMVDDVITFLEGKEAAAGGPGAQKALEFARQQLGKPYQWGGAGPSSFDCSGLTMRAWQAGGRSDIPRTSQQQMGWVQQVAKPVPGALGFPHPGHVWMYVNPNTIIEAPQTGLNVRQVSARAAQMVGVPPSKDAATYDNGGYLPTGHSLVYNGTGQPEPVLTDRQWQAMQGGTRGGDGALIRIDEFNATPQQDPYAIAKDLNFILGRRRR</sequence>
<feature type="region of interest" description="Disordered" evidence="6">
    <location>
        <begin position="347"/>
        <end position="398"/>
    </location>
</feature>
<feature type="transmembrane region" description="Helical" evidence="7">
    <location>
        <begin position="195"/>
        <end position="216"/>
    </location>
</feature>
<evidence type="ECO:0000256" key="6">
    <source>
        <dbReference type="SAM" id="MobiDB-lite"/>
    </source>
</evidence>
<dbReference type="RefSeq" id="WP_132609216.1">
    <property type="nucleotide sequence ID" value="NZ_SMKQ01000008.1"/>
</dbReference>
<reference evidence="9 10" key="1">
    <citation type="submission" date="2019-03" db="EMBL/GenBank/DDBJ databases">
        <title>Draft genome sequences of novel Actinobacteria.</title>
        <authorList>
            <person name="Sahin N."/>
            <person name="Ay H."/>
            <person name="Saygin H."/>
        </authorList>
    </citation>
    <scope>NUCLEOTIDE SEQUENCE [LARGE SCALE GENOMIC DNA]</scope>
    <source>
        <strain evidence="9 10">CH32</strain>
    </source>
</reference>
<dbReference type="PROSITE" id="PS51935">
    <property type="entry name" value="NLPC_P60"/>
    <property type="match status" value="1"/>
</dbReference>